<accession>M8BN20</accession>
<organism evidence="1">
    <name type="scientific">Aegilops tauschii</name>
    <name type="common">Tausch's goatgrass</name>
    <name type="synonym">Aegilops squarrosa</name>
    <dbReference type="NCBI Taxonomy" id="37682"/>
    <lineage>
        <taxon>Eukaryota</taxon>
        <taxon>Viridiplantae</taxon>
        <taxon>Streptophyta</taxon>
        <taxon>Embryophyta</taxon>
        <taxon>Tracheophyta</taxon>
        <taxon>Spermatophyta</taxon>
        <taxon>Magnoliopsida</taxon>
        <taxon>Liliopsida</taxon>
        <taxon>Poales</taxon>
        <taxon>Poaceae</taxon>
        <taxon>BOP clade</taxon>
        <taxon>Pooideae</taxon>
        <taxon>Triticodae</taxon>
        <taxon>Triticeae</taxon>
        <taxon>Triticinae</taxon>
        <taxon>Aegilops</taxon>
    </lineage>
</organism>
<name>M8BN20_AEGTA</name>
<reference evidence="1" key="1">
    <citation type="submission" date="2015-06" db="UniProtKB">
        <authorList>
            <consortium name="EnsemblPlants"/>
        </authorList>
    </citation>
    <scope>IDENTIFICATION</scope>
</reference>
<protein>
    <submittedName>
        <fullName evidence="1">Uncharacterized protein</fullName>
    </submittedName>
</protein>
<dbReference type="AlphaFoldDB" id="M8BN20"/>
<evidence type="ECO:0000313" key="1">
    <source>
        <dbReference type="EnsemblPlants" id="EMT26390"/>
    </source>
</evidence>
<sequence length="169" mass="17849">MAGGGVKLTASITADHLRQGDDNEYFISWPQPLDVSLGAAVIAPVLVHVLPLPVVGARRAVFLAIQGQLALFGVLRLASRVLVILPVRGVGPALPSVVFFLVLGSQLHAMFQLPLNQAEGGHARDGLVKPCGDSFTITVTTPSCCRNSPTTSPSCWIKKAEDITELNVC</sequence>
<dbReference type="EnsemblPlants" id="EMT26390">
    <property type="protein sequence ID" value="EMT26390"/>
    <property type="gene ID" value="F775_43773"/>
</dbReference>
<proteinExistence type="predicted"/>